<name>A0AAD7SM01_9TELE</name>
<dbReference type="EMBL" id="JAINUG010000056">
    <property type="protein sequence ID" value="KAJ8403911.1"/>
    <property type="molecule type" value="Genomic_DNA"/>
</dbReference>
<organism evidence="2 3">
    <name type="scientific">Aldrovandia affinis</name>
    <dbReference type="NCBI Taxonomy" id="143900"/>
    <lineage>
        <taxon>Eukaryota</taxon>
        <taxon>Metazoa</taxon>
        <taxon>Chordata</taxon>
        <taxon>Craniata</taxon>
        <taxon>Vertebrata</taxon>
        <taxon>Euteleostomi</taxon>
        <taxon>Actinopterygii</taxon>
        <taxon>Neopterygii</taxon>
        <taxon>Teleostei</taxon>
        <taxon>Notacanthiformes</taxon>
        <taxon>Halosauridae</taxon>
        <taxon>Aldrovandia</taxon>
    </lineage>
</organism>
<reference evidence="2" key="1">
    <citation type="journal article" date="2023" name="Science">
        <title>Genome structures resolve the early diversification of teleost fishes.</title>
        <authorList>
            <person name="Parey E."/>
            <person name="Louis A."/>
            <person name="Montfort J."/>
            <person name="Bouchez O."/>
            <person name="Roques C."/>
            <person name="Iampietro C."/>
            <person name="Lluch J."/>
            <person name="Castinel A."/>
            <person name="Donnadieu C."/>
            <person name="Desvignes T."/>
            <person name="Floi Bucao C."/>
            <person name="Jouanno E."/>
            <person name="Wen M."/>
            <person name="Mejri S."/>
            <person name="Dirks R."/>
            <person name="Jansen H."/>
            <person name="Henkel C."/>
            <person name="Chen W.J."/>
            <person name="Zahm M."/>
            <person name="Cabau C."/>
            <person name="Klopp C."/>
            <person name="Thompson A.W."/>
            <person name="Robinson-Rechavi M."/>
            <person name="Braasch I."/>
            <person name="Lecointre G."/>
            <person name="Bobe J."/>
            <person name="Postlethwait J.H."/>
            <person name="Berthelot C."/>
            <person name="Roest Crollius H."/>
            <person name="Guiguen Y."/>
        </authorList>
    </citation>
    <scope>NUCLEOTIDE SEQUENCE</scope>
    <source>
        <strain evidence="2">NC1722</strain>
    </source>
</reference>
<dbReference type="AlphaFoldDB" id="A0AAD7SM01"/>
<keyword evidence="3" id="KW-1185">Reference proteome</keyword>
<accession>A0AAD7SM01</accession>
<protein>
    <submittedName>
        <fullName evidence="2">Uncharacterized protein</fullName>
    </submittedName>
</protein>
<gene>
    <name evidence="2" type="ORF">AAFF_G00347790</name>
</gene>
<sequence>MALSGRALTGPGLHSDPVVPPPQSTRDAGLINTGTVRRLPVETGHLQAPLAESSAVCHTGARVCVYTCVKSAGTQVKDSRHANVLLLLPGKPLSCIIAARWSESGPLRLLLLVFLLLFFA</sequence>
<evidence type="ECO:0000313" key="3">
    <source>
        <dbReference type="Proteomes" id="UP001221898"/>
    </source>
</evidence>
<comment type="caution">
    <text evidence="2">The sequence shown here is derived from an EMBL/GenBank/DDBJ whole genome shotgun (WGS) entry which is preliminary data.</text>
</comment>
<evidence type="ECO:0000256" key="1">
    <source>
        <dbReference type="SAM" id="MobiDB-lite"/>
    </source>
</evidence>
<proteinExistence type="predicted"/>
<dbReference type="Proteomes" id="UP001221898">
    <property type="component" value="Unassembled WGS sequence"/>
</dbReference>
<evidence type="ECO:0000313" key="2">
    <source>
        <dbReference type="EMBL" id="KAJ8403911.1"/>
    </source>
</evidence>
<feature type="region of interest" description="Disordered" evidence="1">
    <location>
        <begin position="1"/>
        <end position="30"/>
    </location>
</feature>